<feature type="transmembrane region" description="Helical" evidence="7">
    <location>
        <begin position="104"/>
        <end position="126"/>
    </location>
</feature>
<dbReference type="PANTHER" id="PTHR43266">
    <property type="entry name" value="MACROLIDE-EFFLUX PROTEIN"/>
    <property type="match status" value="1"/>
</dbReference>
<proteinExistence type="predicted"/>
<organism evidence="10 11">
    <name type="scientific">Acidianus ambivalens</name>
    <name type="common">Desulfurolobus ambivalens</name>
    <dbReference type="NCBI Taxonomy" id="2283"/>
    <lineage>
        <taxon>Archaea</taxon>
        <taxon>Thermoproteota</taxon>
        <taxon>Thermoprotei</taxon>
        <taxon>Sulfolobales</taxon>
        <taxon>Sulfolobaceae</taxon>
        <taxon>Acidianus</taxon>
    </lineage>
</organism>
<feature type="transmembrane region" description="Helical" evidence="7">
    <location>
        <begin position="197"/>
        <end position="218"/>
    </location>
</feature>
<dbReference type="GO" id="GO:0022857">
    <property type="term" value="F:transmembrane transporter activity"/>
    <property type="evidence" value="ECO:0007669"/>
    <property type="project" value="InterPro"/>
</dbReference>
<dbReference type="KEGG" id="aamb:D1866_09530"/>
<feature type="domain" description="Major facilitator superfamily (MFS) profile" evidence="8">
    <location>
        <begin position="65"/>
        <end position="297"/>
    </location>
</feature>
<reference evidence="10 11" key="2">
    <citation type="submission" date="2019-10" db="EMBL/GenBank/DDBJ databases">
        <title>Genome Sequences from Six Type Strain Members of the Archaeal Family Sulfolobaceae: Acidianus ambivalens, Acidianus infernus, Metallosphaera prunae, Stygiolobus azoricus, Sulfolobus metallicus, and Sulfurisphaera ohwakuensis.</title>
        <authorList>
            <person name="Counts J.A."/>
            <person name="Kelly R.M."/>
        </authorList>
    </citation>
    <scope>NUCLEOTIDE SEQUENCE [LARGE SCALE GENOMIC DNA]</scope>
    <source>
        <strain evidence="10 11">LEI 10</strain>
    </source>
</reference>
<evidence type="ECO:0000313" key="10">
    <source>
        <dbReference type="EMBL" id="QGR22194.1"/>
    </source>
</evidence>
<sequence>MDLISSIFSLISSDIFYTLVKNLVESEYLAKAMSVETISTALSEISGILIGGISAAFSPSLFPDLLLLTSLISIILSFPSSEIRTNRKNIVELIYSHVFRIIRFILPALILSLSLNGVFIALYVFAAGLFYDVFHTGALTYTTFVLSFSLGLLLGGILGHRFSARLLNAKYFSIIIFTFSIFFYLIAIVDIPCLEPLYTLFLGIGSSLLNIPLESLIIKLIPNKILGRTNSLITIFVTSSSPVMATIYGLLSNFLSIKTIFMLLGTLILIISIPAYFIFKRLLLTTEDDIRRILEKS</sequence>
<evidence type="ECO:0000256" key="2">
    <source>
        <dbReference type="ARBA" id="ARBA00022448"/>
    </source>
</evidence>
<feature type="transmembrane region" description="Helical" evidence="7">
    <location>
        <begin position="230"/>
        <end position="251"/>
    </location>
</feature>
<dbReference type="InterPro" id="IPR036259">
    <property type="entry name" value="MFS_trans_sf"/>
</dbReference>
<evidence type="ECO:0000259" key="8">
    <source>
        <dbReference type="PROSITE" id="PS50850"/>
    </source>
</evidence>
<dbReference type="RefSeq" id="WP_152939387.1">
    <property type="nucleotide sequence ID" value="NZ_CP045482.1"/>
</dbReference>
<keyword evidence="3" id="KW-1003">Cell membrane</keyword>
<evidence type="ECO:0000256" key="3">
    <source>
        <dbReference type="ARBA" id="ARBA00022475"/>
    </source>
</evidence>
<reference evidence="9 12" key="1">
    <citation type="submission" date="2019-10" db="EMBL/GenBank/DDBJ databases">
        <title>Comparative genomics of sulfur disproportionating microorganisms.</title>
        <authorList>
            <person name="Ward L.M."/>
            <person name="Bertran E."/>
            <person name="Johnston D."/>
        </authorList>
    </citation>
    <scope>NUCLEOTIDE SEQUENCE [LARGE SCALE GENOMIC DNA]</scope>
    <source>
        <strain evidence="9 12">DSM 3772</strain>
    </source>
</reference>
<evidence type="ECO:0000256" key="6">
    <source>
        <dbReference type="ARBA" id="ARBA00023136"/>
    </source>
</evidence>
<keyword evidence="5 7" id="KW-1133">Transmembrane helix</keyword>
<dbReference type="GeneID" id="42779973"/>
<accession>A0A650CWD5</accession>
<dbReference type="EMBL" id="CP045482">
    <property type="protein sequence ID" value="QGR22194.1"/>
    <property type="molecule type" value="Genomic_DNA"/>
</dbReference>
<feature type="transmembrane region" description="Helical" evidence="7">
    <location>
        <begin position="138"/>
        <end position="159"/>
    </location>
</feature>
<feature type="transmembrane region" description="Helical" evidence="7">
    <location>
        <begin position="65"/>
        <end position="83"/>
    </location>
</feature>
<dbReference type="InterPro" id="IPR011701">
    <property type="entry name" value="MFS"/>
</dbReference>
<dbReference type="EMBL" id="WHYS01000001">
    <property type="protein sequence ID" value="MQL54370.1"/>
    <property type="molecule type" value="Genomic_DNA"/>
</dbReference>
<keyword evidence="4 7" id="KW-0812">Transmembrane</keyword>
<dbReference type="Pfam" id="PF07690">
    <property type="entry name" value="MFS_1"/>
    <property type="match status" value="1"/>
</dbReference>
<dbReference type="PANTHER" id="PTHR43266:SF2">
    <property type="entry name" value="MAJOR FACILITATOR SUPERFAMILY (MFS) PROFILE DOMAIN-CONTAINING PROTEIN"/>
    <property type="match status" value="1"/>
</dbReference>
<dbReference type="Proteomes" id="UP000474054">
    <property type="component" value="Unassembled WGS sequence"/>
</dbReference>
<dbReference type="GO" id="GO:0005886">
    <property type="term" value="C:plasma membrane"/>
    <property type="evidence" value="ECO:0007669"/>
    <property type="project" value="UniProtKB-SubCell"/>
</dbReference>
<comment type="subcellular location">
    <subcellularLocation>
        <location evidence="1">Cell membrane</location>
        <topology evidence="1">Multi-pass membrane protein</topology>
    </subcellularLocation>
</comment>
<evidence type="ECO:0000256" key="4">
    <source>
        <dbReference type="ARBA" id="ARBA00022692"/>
    </source>
</evidence>
<dbReference type="Gene3D" id="1.20.1250.20">
    <property type="entry name" value="MFS general substrate transporter like domains"/>
    <property type="match status" value="1"/>
</dbReference>
<keyword evidence="11" id="KW-1185">Reference proteome</keyword>
<evidence type="ECO:0000256" key="7">
    <source>
        <dbReference type="SAM" id="Phobius"/>
    </source>
</evidence>
<evidence type="ECO:0000256" key="1">
    <source>
        <dbReference type="ARBA" id="ARBA00004651"/>
    </source>
</evidence>
<evidence type="ECO:0000313" key="11">
    <source>
        <dbReference type="Proteomes" id="UP000426328"/>
    </source>
</evidence>
<evidence type="ECO:0000313" key="9">
    <source>
        <dbReference type="EMBL" id="MQL54370.1"/>
    </source>
</evidence>
<keyword evidence="2" id="KW-0813">Transport</keyword>
<keyword evidence="6 7" id="KW-0472">Membrane</keyword>
<gene>
    <name evidence="10" type="ORF">D1866_09530</name>
    <name evidence="9" type="ORF">GFB69_00970</name>
</gene>
<dbReference type="AlphaFoldDB" id="A0A650CWD5"/>
<dbReference type="InterPro" id="IPR020846">
    <property type="entry name" value="MFS_dom"/>
</dbReference>
<feature type="transmembrane region" description="Helical" evidence="7">
    <location>
        <begin position="171"/>
        <end position="191"/>
    </location>
</feature>
<dbReference type="SUPFAM" id="SSF103473">
    <property type="entry name" value="MFS general substrate transporter"/>
    <property type="match status" value="1"/>
</dbReference>
<evidence type="ECO:0000256" key="5">
    <source>
        <dbReference type="ARBA" id="ARBA00022989"/>
    </source>
</evidence>
<protein>
    <recommendedName>
        <fullName evidence="8">Major facilitator superfamily (MFS) profile domain-containing protein</fullName>
    </recommendedName>
</protein>
<dbReference type="Proteomes" id="UP000426328">
    <property type="component" value="Chromosome"/>
</dbReference>
<evidence type="ECO:0000313" key="12">
    <source>
        <dbReference type="Proteomes" id="UP000474054"/>
    </source>
</evidence>
<name>A0A650CWD5_ACIAM</name>
<dbReference type="PROSITE" id="PS50850">
    <property type="entry name" value="MFS"/>
    <property type="match status" value="1"/>
</dbReference>
<feature type="transmembrane region" description="Helical" evidence="7">
    <location>
        <begin position="257"/>
        <end position="279"/>
    </location>
</feature>